<evidence type="ECO:0000256" key="1">
    <source>
        <dbReference type="ARBA" id="ARBA00022801"/>
    </source>
</evidence>
<dbReference type="PANTHER" id="PTHR22946">
    <property type="entry name" value="DIENELACTONE HYDROLASE DOMAIN-CONTAINING PROTEIN-RELATED"/>
    <property type="match status" value="1"/>
</dbReference>
<gene>
    <name evidence="3" type="ORF">HNP46_001012</name>
</gene>
<dbReference type="InterPro" id="IPR050261">
    <property type="entry name" value="FrsA_esterase"/>
</dbReference>
<dbReference type="InterPro" id="IPR002471">
    <property type="entry name" value="Pept_S9_AS"/>
</dbReference>
<evidence type="ECO:0000259" key="2">
    <source>
        <dbReference type="Pfam" id="PF00326"/>
    </source>
</evidence>
<dbReference type="PROSITE" id="PS00708">
    <property type="entry name" value="PRO_ENDOPEP_SER"/>
    <property type="match status" value="1"/>
</dbReference>
<sequence length="263" mass="28933">MNSDDELFRGAAIEASDEPVDIDVGSLRLQGNFLSPRTHVPGVLFVHGWGGSQQRDLRRARGIAGLGCVCLTFDLAGHGAGEAQQASVTREDNLRDLLAAYDRLAAHPRIDSGAIAVVGTSYGGYLAAILTELRAVRWLALRVPAMYRDEDWHVPKRELPREDLMAYRSSLIPAASNRALKACSGFRGDVLLVESEHDDYVPHSTIMSYRAAFQRTHSLTHRIIDQADHALSSETSQAAYTDILVRWITEMVVGERANRLVVG</sequence>
<keyword evidence="1" id="KW-0378">Hydrolase</keyword>
<dbReference type="GO" id="GO:0004252">
    <property type="term" value="F:serine-type endopeptidase activity"/>
    <property type="evidence" value="ECO:0007669"/>
    <property type="project" value="InterPro"/>
</dbReference>
<dbReference type="AlphaFoldDB" id="A0A7W7P022"/>
<dbReference type="GO" id="GO:0006508">
    <property type="term" value="P:proteolysis"/>
    <property type="evidence" value="ECO:0007669"/>
    <property type="project" value="InterPro"/>
</dbReference>
<dbReference type="Pfam" id="PF00326">
    <property type="entry name" value="Peptidase_S9"/>
    <property type="match status" value="1"/>
</dbReference>
<dbReference type="InterPro" id="IPR029058">
    <property type="entry name" value="AB_hydrolase_fold"/>
</dbReference>
<proteinExistence type="predicted"/>
<dbReference type="RefSeq" id="WP_221454660.1">
    <property type="nucleotide sequence ID" value="NZ_JACHLI010000003.1"/>
</dbReference>
<evidence type="ECO:0000313" key="4">
    <source>
        <dbReference type="Proteomes" id="UP000566995"/>
    </source>
</evidence>
<accession>A0A7W7P022</accession>
<dbReference type="Gene3D" id="3.40.50.1820">
    <property type="entry name" value="alpha/beta hydrolase"/>
    <property type="match status" value="1"/>
</dbReference>
<feature type="domain" description="Peptidase S9 prolyl oligopeptidase catalytic" evidence="2">
    <location>
        <begin position="67"/>
        <end position="251"/>
    </location>
</feature>
<organism evidence="3 4">
    <name type="scientific">Pseudomonas nitroreducens</name>
    <dbReference type="NCBI Taxonomy" id="46680"/>
    <lineage>
        <taxon>Bacteria</taxon>
        <taxon>Pseudomonadati</taxon>
        <taxon>Pseudomonadota</taxon>
        <taxon>Gammaproteobacteria</taxon>
        <taxon>Pseudomonadales</taxon>
        <taxon>Pseudomonadaceae</taxon>
        <taxon>Pseudomonas</taxon>
    </lineage>
</organism>
<reference evidence="3 4" key="1">
    <citation type="submission" date="2020-08" db="EMBL/GenBank/DDBJ databases">
        <title>Functional genomics of gut bacteria from endangered species of beetles.</title>
        <authorList>
            <person name="Carlos-Shanley C."/>
        </authorList>
    </citation>
    <scope>NUCLEOTIDE SEQUENCE [LARGE SCALE GENOMIC DNA]</scope>
    <source>
        <strain evidence="3 4">S00179</strain>
    </source>
</reference>
<comment type="caution">
    <text evidence="3">The sequence shown here is derived from an EMBL/GenBank/DDBJ whole genome shotgun (WGS) entry which is preliminary data.</text>
</comment>
<protein>
    <submittedName>
        <fullName evidence="3">Pimeloyl-ACP methyl ester carboxylesterase</fullName>
    </submittedName>
</protein>
<evidence type="ECO:0000313" key="3">
    <source>
        <dbReference type="EMBL" id="MBB4862174.1"/>
    </source>
</evidence>
<dbReference type="Proteomes" id="UP000566995">
    <property type="component" value="Unassembled WGS sequence"/>
</dbReference>
<name>A0A7W7P022_PSENT</name>
<dbReference type="InterPro" id="IPR001375">
    <property type="entry name" value="Peptidase_S9_cat"/>
</dbReference>
<dbReference type="PANTHER" id="PTHR22946:SF5">
    <property type="entry name" value="PEPTIDASE S9 PROLYL OLIGOPEPTIDASE CATALYTIC DOMAIN-CONTAINING PROTEIN"/>
    <property type="match status" value="1"/>
</dbReference>
<dbReference type="SUPFAM" id="SSF53474">
    <property type="entry name" value="alpha/beta-Hydrolases"/>
    <property type="match status" value="1"/>
</dbReference>
<dbReference type="EMBL" id="JACHLI010000003">
    <property type="protein sequence ID" value="MBB4862174.1"/>
    <property type="molecule type" value="Genomic_DNA"/>
</dbReference>